<dbReference type="GO" id="GO:0015920">
    <property type="term" value="P:lipopolysaccharide transport"/>
    <property type="evidence" value="ECO:0007669"/>
    <property type="project" value="TreeGrafter"/>
</dbReference>
<feature type="signal peptide" evidence="3">
    <location>
        <begin position="1"/>
        <end position="22"/>
    </location>
</feature>
<evidence type="ECO:0000313" key="6">
    <source>
        <dbReference type="Proteomes" id="UP000001868"/>
    </source>
</evidence>
<feature type="region of interest" description="Disordered" evidence="2">
    <location>
        <begin position="149"/>
        <end position="175"/>
    </location>
</feature>
<accession>B4RCI8</accession>
<evidence type="ECO:0000313" key="5">
    <source>
        <dbReference type="EMBL" id="ACG76587.1"/>
    </source>
</evidence>
<name>B4RCI8_PHEZH</name>
<feature type="chain" id="PRO_5002825312" description="Organic solvent tolerance-like N-terminal domain-containing protein" evidence="3">
    <location>
        <begin position="23"/>
        <end position="175"/>
    </location>
</feature>
<keyword evidence="6" id="KW-1185">Reference proteome</keyword>
<evidence type="ECO:0000259" key="4">
    <source>
        <dbReference type="Pfam" id="PF03968"/>
    </source>
</evidence>
<dbReference type="PANTHER" id="PTHR36504">
    <property type="entry name" value="LIPOPOLYSACCHARIDE EXPORT SYSTEM PROTEIN LPTA"/>
    <property type="match status" value="1"/>
</dbReference>
<dbReference type="HOGENOM" id="CLU_095993_0_2_5"/>
<dbReference type="Proteomes" id="UP000001868">
    <property type="component" value="Chromosome"/>
</dbReference>
<protein>
    <recommendedName>
        <fullName evidence="4">Organic solvent tolerance-like N-terminal domain-containing protein</fullName>
    </recommendedName>
</protein>
<organism evidence="5 6">
    <name type="scientific">Phenylobacterium zucineum (strain HLK1)</name>
    <dbReference type="NCBI Taxonomy" id="450851"/>
    <lineage>
        <taxon>Bacteria</taxon>
        <taxon>Pseudomonadati</taxon>
        <taxon>Pseudomonadota</taxon>
        <taxon>Alphaproteobacteria</taxon>
        <taxon>Caulobacterales</taxon>
        <taxon>Caulobacteraceae</taxon>
        <taxon>Phenylobacterium</taxon>
    </lineage>
</organism>
<feature type="domain" description="Organic solvent tolerance-like N-terminal" evidence="4">
    <location>
        <begin position="34"/>
        <end position="147"/>
    </location>
</feature>
<evidence type="ECO:0000256" key="2">
    <source>
        <dbReference type="SAM" id="MobiDB-lite"/>
    </source>
</evidence>
<dbReference type="OrthoDB" id="7171889at2"/>
<reference evidence="5 6" key="1">
    <citation type="journal article" date="2008" name="BMC Genomics">
        <title>Complete genome of Phenylobacterium zucineum - a novel facultative intracellular bacterium isolated from human erythroleukemia cell line K562.</title>
        <authorList>
            <person name="Luo Y."/>
            <person name="Xu X."/>
            <person name="Ding Z."/>
            <person name="Liu Z."/>
            <person name="Zhang B."/>
            <person name="Yan Z."/>
            <person name="Sun J."/>
            <person name="Hu S."/>
            <person name="Hu X."/>
        </authorList>
    </citation>
    <scope>NUCLEOTIDE SEQUENCE [LARGE SCALE GENOMIC DNA]</scope>
    <source>
        <strain evidence="5 6">HLK1</strain>
    </source>
</reference>
<dbReference type="KEGG" id="pzu:PHZ_c0173"/>
<dbReference type="GO" id="GO:0017089">
    <property type="term" value="F:glycolipid transfer activity"/>
    <property type="evidence" value="ECO:0007669"/>
    <property type="project" value="TreeGrafter"/>
</dbReference>
<dbReference type="InterPro" id="IPR005653">
    <property type="entry name" value="OstA-like_N"/>
</dbReference>
<sequence>MKSLVIPMALAAALLGAAPAAAQLGRSSDGPIDVTADELEVQQSECVSIWRGNAEALQGDTRLRASVMRMYMAKSSSRPGSGSSCGELLRLEAEGGVYYVTPQQRVRGDRGVYDAVKETVVLTGDVVAVQGQNVLRGSRMVFNTRTGEGKMEGQATGRNATARPRGVFYPSKKGE</sequence>
<keyword evidence="1 3" id="KW-0732">Signal</keyword>
<evidence type="ECO:0000256" key="3">
    <source>
        <dbReference type="SAM" id="SignalP"/>
    </source>
</evidence>
<proteinExistence type="predicted"/>
<dbReference type="STRING" id="450851.PHZ_c0173"/>
<dbReference type="Gene3D" id="2.60.450.10">
    <property type="entry name" value="Lipopolysaccharide (LPS) transport protein A like domain"/>
    <property type="match status" value="1"/>
</dbReference>
<dbReference type="GO" id="GO:0009279">
    <property type="term" value="C:cell outer membrane"/>
    <property type="evidence" value="ECO:0007669"/>
    <property type="project" value="TreeGrafter"/>
</dbReference>
<dbReference type="RefSeq" id="WP_012520735.1">
    <property type="nucleotide sequence ID" value="NC_011144.1"/>
</dbReference>
<gene>
    <name evidence="5" type="ordered locus">PHZ_c0173</name>
</gene>
<dbReference type="AlphaFoldDB" id="B4RCI8"/>
<dbReference type="eggNOG" id="COG1934">
    <property type="taxonomic scope" value="Bacteria"/>
</dbReference>
<dbReference type="GO" id="GO:0030288">
    <property type="term" value="C:outer membrane-bounded periplasmic space"/>
    <property type="evidence" value="ECO:0007669"/>
    <property type="project" value="TreeGrafter"/>
</dbReference>
<evidence type="ECO:0000256" key="1">
    <source>
        <dbReference type="ARBA" id="ARBA00022729"/>
    </source>
</evidence>
<dbReference type="PANTHER" id="PTHR36504:SF1">
    <property type="entry name" value="LIPOPOLYSACCHARIDE EXPORT SYSTEM PROTEIN LPTA"/>
    <property type="match status" value="1"/>
</dbReference>
<dbReference type="Pfam" id="PF03968">
    <property type="entry name" value="LptD_N"/>
    <property type="match status" value="1"/>
</dbReference>
<dbReference type="EMBL" id="CP000747">
    <property type="protein sequence ID" value="ACG76587.1"/>
    <property type="molecule type" value="Genomic_DNA"/>
</dbReference>
<dbReference type="InterPro" id="IPR052037">
    <property type="entry name" value="LPS_export_LptA"/>
</dbReference>